<accession>A0A2I0AZR1</accession>
<organism evidence="2 3">
    <name type="scientific">Apostasia shenzhenica</name>
    <dbReference type="NCBI Taxonomy" id="1088818"/>
    <lineage>
        <taxon>Eukaryota</taxon>
        <taxon>Viridiplantae</taxon>
        <taxon>Streptophyta</taxon>
        <taxon>Embryophyta</taxon>
        <taxon>Tracheophyta</taxon>
        <taxon>Spermatophyta</taxon>
        <taxon>Magnoliopsida</taxon>
        <taxon>Liliopsida</taxon>
        <taxon>Asparagales</taxon>
        <taxon>Orchidaceae</taxon>
        <taxon>Apostasioideae</taxon>
        <taxon>Apostasia</taxon>
    </lineage>
</organism>
<dbReference type="AlphaFoldDB" id="A0A2I0AZR1"/>
<dbReference type="STRING" id="1088818.A0A2I0AZR1"/>
<protein>
    <submittedName>
        <fullName evidence="2">Uncharacterized protein</fullName>
    </submittedName>
</protein>
<proteinExistence type="predicted"/>
<reference evidence="2 3" key="1">
    <citation type="journal article" date="2017" name="Nature">
        <title>The Apostasia genome and the evolution of orchids.</title>
        <authorList>
            <person name="Zhang G.Q."/>
            <person name="Liu K.W."/>
            <person name="Li Z."/>
            <person name="Lohaus R."/>
            <person name="Hsiao Y.Y."/>
            <person name="Niu S.C."/>
            <person name="Wang J.Y."/>
            <person name="Lin Y.C."/>
            <person name="Xu Q."/>
            <person name="Chen L.J."/>
            <person name="Yoshida K."/>
            <person name="Fujiwara S."/>
            <person name="Wang Z.W."/>
            <person name="Zhang Y.Q."/>
            <person name="Mitsuda N."/>
            <person name="Wang M."/>
            <person name="Liu G.H."/>
            <person name="Pecoraro L."/>
            <person name="Huang H.X."/>
            <person name="Xiao X.J."/>
            <person name="Lin M."/>
            <person name="Wu X.Y."/>
            <person name="Wu W.L."/>
            <person name="Chen Y.Y."/>
            <person name="Chang S.B."/>
            <person name="Sakamoto S."/>
            <person name="Ohme-Takagi M."/>
            <person name="Yagi M."/>
            <person name="Zeng S.J."/>
            <person name="Shen C.Y."/>
            <person name="Yeh C.M."/>
            <person name="Luo Y.B."/>
            <person name="Tsai W.C."/>
            <person name="Van de Peer Y."/>
            <person name="Liu Z.J."/>
        </authorList>
    </citation>
    <scope>NUCLEOTIDE SEQUENCE [LARGE SCALE GENOMIC DNA]</scope>
    <source>
        <strain evidence="3">cv. Shenzhen</strain>
        <tissue evidence="2">Stem</tissue>
    </source>
</reference>
<dbReference type="InterPro" id="IPR038745">
    <property type="entry name" value="AT4G37440-like"/>
</dbReference>
<gene>
    <name evidence="2" type="ORF">AXF42_Ash005933</name>
</gene>
<dbReference type="PANTHER" id="PTHR34057">
    <property type="entry name" value="ELONGATION FACTOR"/>
    <property type="match status" value="1"/>
</dbReference>
<dbReference type="EMBL" id="KZ451932">
    <property type="protein sequence ID" value="PKA61037.1"/>
    <property type="molecule type" value="Genomic_DNA"/>
</dbReference>
<name>A0A2I0AZR1_9ASPA</name>
<feature type="region of interest" description="Disordered" evidence="1">
    <location>
        <begin position="502"/>
        <end position="521"/>
    </location>
</feature>
<evidence type="ECO:0000313" key="3">
    <source>
        <dbReference type="Proteomes" id="UP000236161"/>
    </source>
</evidence>
<sequence>MSPSQALSDEVEGNTEASVKTEPLETDKNDLVVQGTENGACANTNEDGRSGDVSLGAAAPMDQEVDILGCEEDEVSTVIVKNEGCDATEQSSSFGDTFSGSDGGLNANNYSDMEVESPLNLDQRAFNGPVRLFKKKRVSSTWRKLISPIMWRCRWLELRMTELQSQASRYDKELAAYKHEKQMQSNMIELNDCGSRSVPLTCRSCRKPHMKRRRRRRTEDDIDISSYMSNHNIFSYYENKRCETDGHSVDDDISNQGKGTVFMFQFTTDLLSVVMLMPSSFCYRCPLSVYIAENTRNMSLLCKCLYFSKSFLYGCPGYCHSLDENIKAGDDHLWAVGFRDGNHALEQILLSIESLQSRITNAKAHLSQVISINAGDLALGYSFAGDPPVSSTQSPSYSPRNNGHRMPVEVGKTSPYHGSDYEAEDMGLPGSAVSSFGDAPDLDIIESTMGLLSGADGPLNPNQMQDLCKDNSDDVLIHNQAADEELQNFEVSHVRDKPMKLATTKESNSDDCSTALALPVPPPQVISSAAAEVERGDSPSHQQALRPCYNGKKRGRKPKRRRRSVSSTRLKIERLQKKRRLSG</sequence>
<feature type="region of interest" description="Disordered" evidence="1">
    <location>
        <begin position="527"/>
        <end position="583"/>
    </location>
</feature>
<dbReference type="CDD" id="cd11650">
    <property type="entry name" value="AT4G37440_like"/>
    <property type="match status" value="1"/>
</dbReference>
<feature type="compositionally biased region" description="Basic residues" evidence="1">
    <location>
        <begin position="551"/>
        <end position="564"/>
    </location>
</feature>
<evidence type="ECO:0000256" key="1">
    <source>
        <dbReference type="SAM" id="MobiDB-lite"/>
    </source>
</evidence>
<evidence type="ECO:0000313" key="2">
    <source>
        <dbReference type="EMBL" id="PKA61037.1"/>
    </source>
</evidence>
<keyword evidence="3" id="KW-1185">Reference proteome</keyword>
<dbReference type="PANTHER" id="PTHR34057:SF1">
    <property type="entry name" value="ELONGATION FACTOR"/>
    <property type="match status" value="1"/>
</dbReference>
<feature type="region of interest" description="Disordered" evidence="1">
    <location>
        <begin position="1"/>
        <end position="32"/>
    </location>
</feature>
<dbReference type="OrthoDB" id="21648at2759"/>
<dbReference type="Proteomes" id="UP000236161">
    <property type="component" value="Unassembled WGS sequence"/>
</dbReference>